<dbReference type="GO" id="GO:0018826">
    <property type="term" value="F:methionine gamma-lyase activity"/>
    <property type="evidence" value="ECO:0007669"/>
    <property type="project" value="UniProtKB-EC"/>
</dbReference>
<comment type="catalytic activity">
    <reaction evidence="10">
        <text>L-methionine + H2O = methanethiol + 2-oxobutanoate + NH4(+)</text>
        <dbReference type="Rhea" id="RHEA:23800"/>
        <dbReference type="ChEBI" id="CHEBI:15377"/>
        <dbReference type="ChEBI" id="CHEBI:16007"/>
        <dbReference type="ChEBI" id="CHEBI:16763"/>
        <dbReference type="ChEBI" id="CHEBI:28938"/>
        <dbReference type="ChEBI" id="CHEBI:57844"/>
        <dbReference type="EC" id="4.4.1.11"/>
    </reaction>
    <physiologicalReaction direction="left-to-right" evidence="10">
        <dbReference type="Rhea" id="RHEA:23801"/>
    </physiologicalReaction>
</comment>
<evidence type="ECO:0000256" key="6">
    <source>
        <dbReference type="ARBA" id="ARBA00023239"/>
    </source>
</evidence>
<protein>
    <recommendedName>
        <fullName evidence="4">L-methionine gamma-lyase</fullName>
        <ecNumber evidence="3">4.4.1.11</ecNumber>
        <ecNumber evidence="7">4.4.1.2</ecNumber>
    </recommendedName>
    <alternativeName>
        <fullName evidence="8">Homocysteine desulfhydrase</fullName>
    </alternativeName>
</protein>
<sequence>MKKRDIDTRVIHGRSLAPPPHGSLSPPLFQTSTFSFSSAEEGAQRFAGEQEGFVYSRLGNPTVQELEEKIADVENGEAGLACSSGMAAISAVLTSTASSGDHVLVSEGIYGCTYGFFQLMKERYHVDYTLLNMEDEQTIEQEIRPNTKAIYVETPINPTMKLVDLDMIHRIAKKYNLFYIVDNTFSSPILQRPLEHGADVVLHSATKYIGGHGDVIAGLAVGKNDFISHVRKASLKDMGGILSPFDAWLLLRGIKTLSLRMQRHTDNAKLLSKKLKDHDKVKKIYYPGDTGFAQHVLAAKQMDDFGGLISFELKGGKKAAASFMNQLKMIKIAVSLGDAETLIQHPATMTHAVVPESVRKEMGISDSLLRLSVGLESAKDIWADIEQALTTL</sequence>
<keyword evidence="5 11" id="KW-0663">Pyridoxal phosphate</keyword>
<name>A0A1G8FJ79_9BACI</name>
<dbReference type="InterPro" id="IPR054542">
    <property type="entry name" value="Cys_met_metab_PP"/>
</dbReference>
<evidence type="ECO:0000256" key="12">
    <source>
        <dbReference type="RuleBase" id="RU362118"/>
    </source>
</evidence>
<comment type="catalytic activity">
    <reaction evidence="9">
        <text>L-homocysteine + H2O = 2-oxobutanoate + hydrogen sulfide + NH4(+) + H(+)</text>
        <dbReference type="Rhea" id="RHEA:14501"/>
        <dbReference type="ChEBI" id="CHEBI:15377"/>
        <dbReference type="ChEBI" id="CHEBI:15378"/>
        <dbReference type="ChEBI" id="CHEBI:16763"/>
        <dbReference type="ChEBI" id="CHEBI:28938"/>
        <dbReference type="ChEBI" id="CHEBI:29919"/>
        <dbReference type="ChEBI" id="CHEBI:58199"/>
        <dbReference type="EC" id="4.4.1.2"/>
    </reaction>
    <physiologicalReaction direction="left-to-right" evidence="9">
        <dbReference type="Rhea" id="RHEA:14502"/>
    </physiologicalReaction>
</comment>
<dbReference type="NCBIfam" id="TIGR01328">
    <property type="entry name" value="met_gam_lyase"/>
    <property type="match status" value="1"/>
</dbReference>
<evidence type="ECO:0000256" key="5">
    <source>
        <dbReference type="ARBA" id="ARBA00022898"/>
    </source>
</evidence>
<dbReference type="Pfam" id="PF01053">
    <property type="entry name" value="Cys_Met_Meta_PP"/>
    <property type="match status" value="1"/>
</dbReference>
<dbReference type="EC" id="4.4.1.11" evidence="3"/>
<dbReference type="Gene3D" id="3.40.640.10">
    <property type="entry name" value="Type I PLP-dependent aspartate aminotransferase-like (Major domain)"/>
    <property type="match status" value="1"/>
</dbReference>
<dbReference type="PROSITE" id="PS00868">
    <property type="entry name" value="CYS_MET_METAB_PP"/>
    <property type="match status" value="1"/>
</dbReference>
<dbReference type="InterPro" id="IPR015421">
    <property type="entry name" value="PyrdxlP-dep_Trfase_major"/>
</dbReference>
<dbReference type="EC" id="4.4.1.2" evidence="7"/>
<feature type="modified residue" description="N6-(pyridoxal phosphate)lysine" evidence="11">
    <location>
        <position position="207"/>
    </location>
</feature>
<evidence type="ECO:0000256" key="1">
    <source>
        <dbReference type="ARBA" id="ARBA00001933"/>
    </source>
</evidence>
<evidence type="ECO:0000256" key="9">
    <source>
        <dbReference type="ARBA" id="ARBA00048780"/>
    </source>
</evidence>
<dbReference type="InterPro" id="IPR015422">
    <property type="entry name" value="PyrdxlP-dep_Trfase_small"/>
</dbReference>
<evidence type="ECO:0000313" key="15">
    <source>
        <dbReference type="Proteomes" id="UP000199163"/>
    </source>
</evidence>
<dbReference type="PANTHER" id="PTHR11808">
    <property type="entry name" value="TRANS-SULFURATION ENZYME FAMILY MEMBER"/>
    <property type="match status" value="1"/>
</dbReference>
<dbReference type="SUPFAM" id="SSF53383">
    <property type="entry name" value="PLP-dependent transferases"/>
    <property type="match status" value="1"/>
</dbReference>
<dbReference type="GO" id="GO:0047982">
    <property type="term" value="F:homocysteine desulfhydrase activity"/>
    <property type="evidence" value="ECO:0007669"/>
    <property type="project" value="UniProtKB-EC"/>
</dbReference>
<dbReference type="GO" id="GO:0030170">
    <property type="term" value="F:pyridoxal phosphate binding"/>
    <property type="evidence" value="ECO:0007669"/>
    <property type="project" value="InterPro"/>
</dbReference>
<evidence type="ECO:0000256" key="4">
    <source>
        <dbReference type="ARBA" id="ARBA00019040"/>
    </source>
</evidence>
<accession>A0A1G8FJ79</accession>
<organism evidence="14 15">
    <name type="scientific">Alteribacillus persepolensis</name>
    <dbReference type="NCBI Taxonomy" id="568899"/>
    <lineage>
        <taxon>Bacteria</taxon>
        <taxon>Bacillati</taxon>
        <taxon>Bacillota</taxon>
        <taxon>Bacilli</taxon>
        <taxon>Bacillales</taxon>
        <taxon>Bacillaceae</taxon>
        <taxon>Alteribacillus</taxon>
    </lineage>
</organism>
<evidence type="ECO:0000256" key="11">
    <source>
        <dbReference type="PIRSR" id="PIRSR001434-2"/>
    </source>
</evidence>
<dbReference type="InterPro" id="IPR015424">
    <property type="entry name" value="PyrdxlP-dep_Trfase"/>
</dbReference>
<comment type="cofactor">
    <cofactor evidence="1 12">
        <name>pyridoxal 5'-phosphate</name>
        <dbReference type="ChEBI" id="CHEBI:597326"/>
    </cofactor>
</comment>
<proteinExistence type="inferred from homology"/>
<evidence type="ECO:0000256" key="13">
    <source>
        <dbReference type="SAM" id="MobiDB-lite"/>
    </source>
</evidence>
<dbReference type="AlphaFoldDB" id="A0A1G8FJ79"/>
<evidence type="ECO:0000256" key="8">
    <source>
        <dbReference type="ARBA" id="ARBA00047199"/>
    </source>
</evidence>
<dbReference type="PIRSF" id="PIRSF001434">
    <property type="entry name" value="CGS"/>
    <property type="match status" value="1"/>
</dbReference>
<reference evidence="14 15" key="1">
    <citation type="submission" date="2016-10" db="EMBL/GenBank/DDBJ databases">
        <authorList>
            <person name="de Groot N.N."/>
        </authorList>
    </citation>
    <scope>NUCLEOTIDE SEQUENCE [LARGE SCALE GENOMIC DNA]</scope>
    <source>
        <strain evidence="14 15">DSM 21632</strain>
    </source>
</reference>
<dbReference type="GO" id="GO:0009086">
    <property type="term" value="P:methionine biosynthetic process"/>
    <property type="evidence" value="ECO:0007669"/>
    <property type="project" value="UniProtKB-ARBA"/>
</dbReference>
<dbReference type="EMBL" id="FNDK01000012">
    <property type="protein sequence ID" value="SDH82096.1"/>
    <property type="molecule type" value="Genomic_DNA"/>
</dbReference>
<dbReference type="FunFam" id="3.90.1150.10:FF:000033">
    <property type="entry name" value="Cystathionine gamma-synthase"/>
    <property type="match status" value="1"/>
</dbReference>
<dbReference type="InterPro" id="IPR000277">
    <property type="entry name" value="Cys/Met-Metab_PyrdxlP-dep_enz"/>
</dbReference>
<dbReference type="CDD" id="cd00614">
    <property type="entry name" value="CGS_like"/>
    <property type="match status" value="1"/>
</dbReference>
<dbReference type="FunFam" id="3.40.640.10:FF:000046">
    <property type="entry name" value="Cystathionine gamma-lyase"/>
    <property type="match status" value="1"/>
</dbReference>
<dbReference type="GO" id="GO:0019346">
    <property type="term" value="P:transsulfuration"/>
    <property type="evidence" value="ECO:0007669"/>
    <property type="project" value="InterPro"/>
</dbReference>
<dbReference type="PANTHER" id="PTHR11808:SF80">
    <property type="entry name" value="CYSTATHIONINE GAMMA-LYASE"/>
    <property type="match status" value="1"/>
</dbReference>
<feature type="compositionally biased region" description="Basic and acidic residues" evidence="13">
    <location>
        <begin position="1"/>
        <end position="10"/>
    </location>
</feature>
<comment type="similarity">
    <text evidence="2">Belongs to the trans-sulfuration enzymes family. L-methionine gamma-lyase subfamily.</text>
</comment>
<evidence type="ECO:0000256" key="3">
    <source>
        <dbReference type="ARBA" id="ARBA00012222"/>
    </source>
</evidence>
<evidence type="ECO:0000256" key="7">
    <source>
        <dbReference type="ARBA" id="ARBA00047175"/>
    </source>
</evidence>
<dbReference type="RefSeq" id="WP_091273772.1">
    <property type="nucleotide sequence ID" value="NZ_FNDK01000012.1"/>
</dbReference>
<dbReference type="OrthoDB" id="9803887at2"/>
<dbReference type="GO" id="GO:0005737">
    <property type="term" value="C:cytoplasm"/>
    <property type="evidence" value="ECO:0007669"/>
    <property type="project" value="TreeGrafter"/>
</dbReference>
<gene>
    <name evidence="14" type="ORF">SAMN05192534_11257</name>
</gene>
<dbReference type="Gene3D" id="3.90.1150.10">
    <property type="entry name" value="Aspartate Aminotransferase, domain 1"/>
    <property type="match status" value="1"/>
</dbReference>
<dbReference type="InterPro" id="IPR006237">
    <property type="entry name" value="L-Met_gamma_lys"/>
</dbReference>
<dbReference type="Proteomes" id="UP000199163">
    <property type="component" value="Unassembled WGS sequence"/>
</dbReference>
<keyword evidence="6 14" id="KW-0456">Lyase</keyword>
<dbReference type="STRING" id="568899.SAMN05192534_11257"/>
<keyword evidence="15" id="KW-1185">Reference proteome</keyword>
<feature type="region of interest" description="Disordered" evidence="13">
    <location>
        <begin position="1"/>
        <end position="25"/>
    </location>
</feature>
<evidence type="ECO:0000256" key="10">
    <source>
        <dbReference type="ARBA" id="ARBA00052699"/>
    </source>
</evidence>
<evidence type="ECO:0000256" key="2">
    <source>
        <dbReference type="ARBA" id="ARBA00008667"/>
    </source>
</evidence>
<evidence type="ECO:0000313" key="14">
    <source>
        <dbReference type="EMBL" id="SDH82096.1"/>
    </source>
</evidence>